<protein>
    <submittedName>
        <fullName evidence="1">Uncharacterized protein</fullName>
    </submittedName>
</protein>
<dbReference type="OrthoDB" id="1436533at2"/>
<dbReference type="AlphaFoldDB" id="I0WG72"/>
<dbReference type="eggNOG" id="ENOG503343X">
    <property type="taxonomic scope" value="Bacteria"/>
</dbReference>
<dbReference type="EMBL" id="AJJU01000005">
    <property type="protein sequence ID" value="EID75388.1"/>
    <property type="molecule type" value="Genomic_DNA"/>
</dbReference>
<accession>I0WG72</accession>
<sequence>MRVLVNICLFLFGGFTVMIAQSKDLNFTEAWVWEYIDSTSIKQEMVLYREPKTGSWLFTSEAFGSTCEMCNWLLFMPNGNCYISYFDPALNGIEKIIVLSYETPIYKAIPSNWEPTGLSKYFGEESFGFSKFTGKSYCVDYIKTNEKSIFFITDVEFNVAPLYVFNTLELEAKLPIDFPLHLPESMLVLSESTELPDKEISYKFKYISPTEYFIQLKMK</sequence>
<evidence type="ECO:0000313" key="1">
    <source>
        <dbReference type="EMBL" id="EID75388.1"/>
    </source>
</evidence>
<keyword evidence="2" id="KW-1185">Reference proteome</keyword>
<dbReference type="RefSeq" id="WP_008238655.1">
    <property type="nucleotide sequence ID" value="NZ_AJJU01000005.1"/>
</dbReference>
<gene>
    <name evidence="1" type="ORF">W5A_06486</name>
</gene>
<dbReference type="STRING" id="946077.W5A_06486"/>
<comment type="caution">
    <text evidence="1">The sequence shown here is derived from an EMBL/GenBank/DDBJ whole genome shotgun (WGS) entry which is preliminary data.</text>
</comment>
<name>I0WG72_9FLAO</name>
<dbReference type="Proteomes" id="UP000005938">
    <property type="component" value="Unassembled WGS sequence"/>
</dbReference>
<proteinExistence type="predicted"/>
<organism evidence="1 2">
    <name type="scientific">Imtechella halotolerans K1</name>
    <dbReference type="NCBI Taxonomy" id="946077"/>
    <lineage>
        <taxon>Bacteria</taxon>
        <taxon>Pseudomonadati</taxon>
        <taxon>Bacteroidota</taxon>
        <taxon>Flavobacteriia</taxon>
        <taxon>Flavobacteriales</taxon>
        <taxon>Flavobacteriaceae</taxon>
        <taxon>Imtechella</taxon>
    </lineage>
</organism>
<evidence type="ECO:0000313" key="2">
    <source>
        <dbReference type="Proteomes" id="UP000005938"/>
    </source>
</evidence>
<reference evidence="1 2" key="1">
    <citation type="journal article" date="2012" name="J. Bacteriol.">
        <title>Genome Sequence of the Halotolerant Bacterium Imtechella halotolerans K1T.</title>
        <authorList>
            <person name="Kumar S."/>
            <person name="Vikram S."/>
            <person name="Subramanian S."/>
            <person name="Raghava G.P."/>
            <person name="Pinnaka A.K."/>
        </authorList>
    </citation>
    <scope>NUCLEOTIDE SEQUENCE [LARGE SCALE GENOMIC DNA]</scope>
    <source>
        <strain evidence="1 2">K1</strain>
    </source>
</reference>